<sequence length="735" mass="76434">MGRSTNAAKVSAAAIAVAAAIAGPAGAADNSASQGTTPTSPSTETTPTTTPTTTTPGDLGTIPGTIEVTKPPKAKAPKQTAADKRREAARLFLIERRKASKLTQQQAKLDIASSPFAGLGSPLMASPLANVSNAVLDSFRVPPFLLPIYQAAGVEYGIRWEVLAAINEIETDYGRNLSTSSAGALGWMQFMPGTWETYGVDANHDGVKDPNNPVDAIFAAARYLKASGGNTSIEKAIFSYNHADWYVADVLKRAKALAALPADLISALTGLTMGRSPITGTSSYGKGSSSGVSIYGQSGAAAVAVQDGQIVEIGRNKKLGNFIRLRDVYGNTYTYGHLDSIAAKHVVPRSDATTRPVSSESTATPVAAQSSSSAPSGGESGKERLFAEPQRPASYSAGGSAQVAATGAVADAATNVGSGELGRYLAAPYLLRRDQVALRPLRKGSQVIAGTILGRVGAASLAFNPNDSASQKAAKKLRIAQPPHLRFEIRPAGTGAPRIDPTPILDGWKLLTTSDVYRASSPMLGSSAGKATIGQILLMSKEALERRVLADPALDIYGCGRQDIQAGVIDRRVLATMEFLVSSGNKLGITSLHCGHGFYTASGNVSEHSSGSAMDIASVNGISIMGNQGAGSITDKTVRKLLTLQGTMKPHQIITLMQYAGSDNTYAMGDHDDHIHVGFQPGAGATGAAGASIAAVLAPSQWGRLVGRLDAIENPDVSMTPSRYSVKVRVKVRPR</sequence>
<feature type="compositionally biased region" description="Low complexity" evidence="1">
    <location>
        <begin position="24"/>
        <end position="71"/>
    </location>
</feature>
<evidence type="ECO:0000256" key="1">
    <source>
        <dbReference type="SAM" id="MobiDB-lite"/>
    </source>
</evidence>
<gene>
    <name evidence="3" type="ORF">UFOPK4175_00764</name>
</gene>
<proteinExistence type="predicted"/>
<dbReference type="GO" id="GO:0009253">
    <property type="term" value="P:peptidoglycan catabolic process"/>
    <property type="evidence" value="ECO:0007669"/>
    <property type="project" value="TreeGrafter"/>
</dbReference>
<organism evidence="3">
    <name type="scientific">freshwater metagenome</name>
    <dbReference type="NCBI Taxonomy" id="449393"/>
    <lineage>
        <taxon>unclassified sequences</taxon>
        <taxon>metagenomes</taxon>
        <taxon>ecological metagenomes</taxon>
    </lineage>
</organism>
<dbReference type="InterPro" id="IPR011055">
    <property type="entry name" value="Dup_hybrid_motif"/>
</dbReference>
<dbReference type="CDD" id="cd13399">
    <property type="entry name" value="Slt35-like"/>
    <property type="match status" value="1"/>
</dbReference>
<dbReference type="AlphaFoldDB" id="A0A6J7S213"/>
<dbReference type="Pfam" id="PF13406">
    <property type="entry name" value="SLT_2"/>
    <property type="match status" value="1"/>
</dbReference>
<dbReference type="Gene3D" id="2.70.70.10">
    <property type="entry name" value="Glucose Permease (Domain IIA)"/>
    <property type="match status" value="1"/>
</dbReference>
<dbReference type="InterPro" id="IPR043426">
    <property type="entry name" value="MltB-like"/>
</dbReference>
<dbReference type="CDD" id="cd12797">
    <property type="entry name" value="M23_peptidase"/>
    <property type="match status" value="1"/>
</dbReference>
<accession>A0A6J7S213</accession>
<dbReference type="GO" id="GO:0008933">
    <property type="term" value="F:peptidoglycan lytic transglycosylase activity"/>
    <property type="evidence" value="ECO:0007669"/>
    <property type="project" value="TreeGrafter"/>
</dbReference>
<evidence type="ECO:0000313" key="3">
    <source>
        <dbReference type="EMBL" id="CAB5035183.1"/>
    </source>
</evidence>
<feature type="region of interest" description="Disordered" evidence="1">
    <location>
        <begin position="24"/>
        <end position="83"/>
    </location>
</feature>
<reference evidence="3" key="1">
    <citation type="submission" date="2020-05" db="EMBL/GenBank/DDBJ databases">
        <authorList>
            <person name="Chiriac C."/>
            <person name="Salcher M."/>
            <person name="Ghai R."/>
            <person name="Kavagutti S V."/>
        </authorList>
    </citation>
    <scope>NUCLEOTIDE SEQUENCE</scope>
</reference>
<dbReference type="InterPro" id="IPR031304">
    <property type="entry name" value="SLT_2"/>
</dbReference>
<dbReference type="PANTHER" id="PTHR30163">
    <property type="entry name" value="MEMBRANE-BOUND LYTIC MUREIN TRANSGLYCOSYLASE B"/>
    <property type="match status" value="1"/>
</dbReference>
<dbReference type="PANTHER" id="PTHR30163:SF8">
    <property type="entry name" value="LYTIC MUREIN TRANSGLYCOSYLASE"/>
    <property type="match status" value="1"/>
</dbReference>
<dbReference type="Gene3D" id="1.10.530.10">
    <property type="match status" value="1"/>
</dbReference>
<feature type="compositionally biased region" description="Low complexity" evidence="1">
    <location>
        <begin position="361"/>
        <end position="376"/>
    </location>
</feature>
<protein>
    <submittedName>
        <fullName evidence="3">Unannotated protein</fullName>
    </submittedName>
</protein>
<evidence type="ECO:0000259" key="2">
    <source>
        <dbReference type="Pfam" id="PF13406"/>
    </source>
</evidence>
<name>A0A6J7S213_9ZZZZ</name>
<feature type="compositionally biased region" description="Polar residues" evidence="1">
    <location>
        <begin position="351"/>
        <end position="360"/>
    </location>
</feature>
<feature type="region of interest" description="Disordered" evidence="1">
    <location>
        <begin position="349"/>
        <end position="385"/>
    </location>
</feature>
<dbReference type="SUPFAM" id="SSF53955">
    <property type="entry name" value="Lysozyme-like"/>
    <property type="match status" value="1"/>
</dbReference>
<feature type="domain" description="Transglycosylase SLT" evidence="2">
    <location>
        <begin position="176"/>
        <end position="228"/>
    </location>
</feature>
<dbReference type="InterPro" id="IPR023346">
    <property type="entry name" value="Lysozyme-like_dom_sf"/>
</dbReference>
<dbReference type="SUPFAM" id="SSF51261">
    <property type="entry name" value="Duplicated hybrid motif"/>
    <property type="match status" value="1"/>
</dbReference>
<dbReference type="EMBL" id="CAFBPX010000125">
    <property type="protein sequence ID" value="CAB5035183.1"/>
    <property type="molecule type" value="Genomic_DNA"/>
</dbReference>